<name>A0AAV1DTM7_OLDCO</name>
<feature type="compositionally biased region" description="Polar residues" evidence="1">
    <location>
        <begin position="38"/>
        <end position="52"/>
    </location>
</feature>
<dbReference type="SMART" id="SM00751">
    <property type="entry name" value="BSD"/>
    <property type="match status" value="1"/>
</dbReference>
<evidence type="ECO:0000256" key="1">
    <source>
        <dbReference type="SAM" id="MobiDB-lite"/>
    </source>
</evidence>
<dbReference type="PANTHER" id="PTHR31923:SF4">
    <property type="entry name" value="BSD DOMAIN-CONTAINING PROTEIN"/>
    <property type="match status" value="1"/>
</dbReference>
<dbReference type="SUPFAM" id="SSF140383">
    <property type="entry name" value="BSD domain-like"/>
    <property type="match status" value="1"/>
</dbReference>
<reference evidence="3" key="1">
    <citation type="submission" date="2023-03" db="EMBL/GenBank/DDBJ databases">
        <authorList>
            <person name="Julca I."/>
        </authorList>
    </citation>
    <scope>NUCLEOTIDE SEQUENCE</scope>
</reference>
<dbReference type="Pfam" id="PF03909">
    <property type="entry name" value="BSD"/>
    <property type="match status" value="1"/>
</dbReference>
<dbReference type="InterPro" id="IPR035925">
    <property type="entry name" value="BSD_dom_sf"/>
</dbReference>
<dbReference type="Proteomes" id="UP001161247">
    <property type="component" value="Chromosome 6"/>
</dbReference>
<dbReference type="AlphaFoldDB" id="A0AAV1DTM7"/>
<dbReference type="Gene3D" id="1.10.3970.10">
    <property type="entry name" value="BSD domain"/>
    <property type="match status" value="1"/>
</dbReference>
<organism evidence="3 4">
    <name type="scientific">Oldenlandia corymbosa var. corymbosa</name>
    <dbReference type="NCBI Taxonomy" id="529605"/>
    <lineage>
        <taxon>Eukaryota</taxon>
        <taxon>Viridiplantae</taxon>
        <taxon>Streptophyta</taxon>
        <taxon>Embryophyta</taxon>
        <taxon>Tracheophyta</taxon>
        <taxon>Spermatophyta</taxon>
        <taxon>Magnoliopsida</taxon>
        <taxon>eudicotyledons</taxon>
        <taxon>Gunneridae</taxon>
        <taxon>Pentapetalae</taxon>
        <taxon>asterids</taxon>
        <taxon>lamiids</taxon>
        <taxon>Gentianales</taxon>
        <taxon>Rubiaceae</taxon>
        <taxon>Rubioideae</taxon>
        <taxon>Spermacoceae</taxon>
        <taxon>Hedyotis-Oldenlandia complex</taxon>
        <taxon>Oldenlandia</taxon>
    </lineage>
</organism>
<evidence type="ECO:0000313" key="4">
    <source>
        <dbReference type="Proteomes" id="UP001161247"/>
    </source>
</evidence>
<feature type="compositionally biased region" description="Polar residues" evidence="1">
    <location>
        <begin position="327"/>
        <end position="341"/>
    </location>
</feature>
<dbReference type="PROSITE" id="PS50858">
    <property type="entry name" value="BSD"/>
    <property type="match status" value="1"/>
</dbReference>
<dbReference type="PANTHER" id="PTHR31923">
    <property type="entry name" value="BSD DOMAIN-CONTAINING PROTEIN"/>
    <property type="match status" value="1"/>
</dbReference>
<gene>
    <name evidence="3" type="ORF">OLC1_LOCUS18703</name>
</gene>
<feature type="compositionally biased region" description="Basic and acidic residues" evidence="1">
    <location>
        <begin position="91"/>
        <end position="103"/>
    </location>
</feature>
<feature type="region of interest" description="Disordered" evidence="1">
    <location>
        <begin position="324"/>
        <end position="469"/>
    </location>
</feature>
<proteinExistence type="predicted"/>
<feature type="domain" description="BSD" evidence="2">
    <location>
        <begin position="206"/>
        <end position="258"/>
    </location>
</feature>
<evidence type="ECO:0000259" key="2">
    <source>
        <dbReference type="PROSITE" id="PS50858"/>
    </source>
</evidence>
<protein>
    <submittedName>
        <fullName evidence="3">OLC1v1011424C1</fullName>
    </submittedName>
</protein>
<keyword evidence="4" id="KW-1185">Reference proteome</keyword>
<feature type="region of interest" description="Disordered" evidence="1">
    <location>
        <begin position="80"/>
        <end position="116"/>
    </location>
</feature>
<dbReference type="EMBL" id="OX459123">
    <property type="protein sequence ID" value="CAI9111246.1"/>
    <property type="molecule type" value="Genomic_DNA"/>
</dbReference>
<feature type="compositionally biased region" description="Acidic residues" evidence="1">
    <location>
        <begin position="431"/>
        <end position="448"/>
    </location>
</feature>
<feature type="compositionally biased region" description="Basic and acidic residues" evidence="1">
    <location>
        <begin position="459"/>
        <end position="469"/>
    </location>
</feature>
<feature type="region of interest" description="Disordered" evidence="1">
    <location>
        <begin position="1"/>
        <end position="65"/>
    </location>
</feature>
<accession>A0AAV1DTM7</accession>
<feature type="compositionally biased region" description="Polar residues" evidence="1">
    <location>
        <begin position="348"/>
        <end position="359"/>
    </location>
</feature>
<dbReference type="InterPro" id="IPR005607">
    <property type="entry name" value="BSD_dom"/>
</dbReference>
<evidence type="ECO:0000313" key="3">
    <source>
        <dbReference type="EMBL" id="CAI9111246.1"/>
    </source>
</evidence>
<sequence length="469" mass="51923">MSWLARSIANTLKFDDEDADDNQSNDGAPNPNEDRTRSNISPETEQQLNDDPTASPRGVKDDLSELTKTLSRQFWGVASFLAPPPQSEPYKPLEESESTKPDLDPNSGSEDDPAGIMGIRNDFAEIGGKFRTGISMISNNIAVSEITKMASNLLQLGSDEEEDAVEGDSSRKGVIGVTDEVVSFARDIATHPETWLDFPLPDNADDDDFEMSDAQQEHALAVEHLAPGLAALRIELCPGYMSESCFWKIYFVLLHPRLDKEDAVLLSTPQWIFKLLSCSVMTFIPLLWHFIWRMQIMNARALLSQELQNRSKAKVLAGEGTIDAKDSSYSQNEETLSVPSSTDHDSVPVTSVVETSASTAAEEYGTEEQPFRSIEVQNSNKPVALKTDDQNKGQNMQTHSTEENDEDDADDWLKEESTEVGGIAGSTIPIENEEDVSFSDLEEDDEDVPTSLKKPSYSSDKDSRDWVQL</sequence>